<name>A0AAV5MFP8_9ROSI</name>
<evidence type="ECO:0000313" key="2">
    <source>
        <dbReference type="Proteomes" id="UP001054252"/>
    </source>
</evidence>
<evidence type="ECO:0000313" key="1">
    <source>
        <dbReference type="EMBL" id="GKV48706.1"/>
    </source>
</evidence>
<gene>
    <name evidence="1" type="ORF">SLEP1_g55509</name>
</gene>
<keyword evidence="2" id="KW-1185">Reference proteome</keyword>
<dbReference type="Proteomes" id="UP001054252">
    <property type="component" value="Unassembled WGS sequence"/>
</dbReference>
<accession>A0AAV5MFP8</accession>
<reference evidence="1 2" key="1">
    <citation type="journal article" date="2021" name="Commun. Biol.">
        <title>The genome of Shorea leprosula (Dipterocarpaceae) highlights the ecological relevance of drought in aseasonal tropical rainforests.</title>
        <authorList>
            <person name="Ng K.K.S."/>
            <person name="Kobayashi M.J."/>
            <person name="Fawcett J.A."/>
            <person name="Hatakeyama M."/>
            <person name="Paape T."/>
            <person name="Ng C.H."/>
            <person name="Ang C.C."/>
            <person name="Tnah L.H."/>
            <person name="Lee C.T."/>
            <person name="Nishiyama T."/>
            <person name="Sese J."/>
            <person name="O'Brien M.J."/>
            <person name="Copetti D."/>
            <person name="Mohd Noor M.I."/>
            <person name="Ong R.C."/>
            <person name="Putra M."/>
            <person name="Sireger I.Z."/>
            <person name="Indrioko S."/>
            <person name="Kosugi Y."/>
            <person name="Izuno A."/>
            <person name="Isagi Y."/>
            <person name="Lee S.L."/>
            <person name="Shimizu K.K."/>
        </authorList>
    </citation>
    <scope>NUCLEOTIDE SEQUENCE [LARGE SCALE GENOMIC DNA]</scope>
    <source>
        <strain evidence="1">214</strain>
    </source>
</reference>
<protein>
    <submittedName>
        <fullName evidence="1">Uncharacterized protein</fullName>
    </submittedName>
</protein>
<dbReference type="EMBL" id="BPVZ01000267">
    <property type="protein sequence ID" value="GKV48706.1"/>
    <property type="molecule type" value="Genomic_DNA"/>
</dbReference>
<sequence length="56" mass="6318">MYIYIETNPWVVLNLINAALEQKIVLNPVKGLDVMAFQESQDYSPKVMCGAVVLTF</sequence>
<comment type="caution">
    <text evidence="1">The sequence shown here is derived from an EMBL/GenBank/DDBJ whole genome shotgun (WGS) entry which is preliminary data.</text>
</comment>
<organism evidence="1 2">
    <name type="scientific">Rubroshorea leprosula</name>
    <dbReference type="NCBI Taxonomy" id="152421"/>
    <lineage>
        <taxon>Eukaryota</taxon>
        <taxon>Viridiplantae</taxon>
        <taxon>Streptophyta</taxon>
        <taxon>Embryophyta</taxon>
        <taxon>Tracheophyta</taxon>
        <taxon>Spermatophyta</taxon>
        <taxon>Magnoliopsida</taxon>
        <taxon>eudicotyledons</taxon>
        <taxon>Gunneridae</taxon>
        <taxon>Pentapetalae</taxon>
        <taxon>rosids</taxon>
        <taxon>malvids</taxon>
        <taxon>Malvales</taxon>
        <taxon>Dipterocarpaceae</taxon>
        <taxon>Rubroshorea</taxon>
    </lineage>
</organism>
<dbReference type="AlphaFoldDB" id="A0AAV5MFP8"/>
<proteinExistence type="predicted"/>